<dbReference type="NCBIfam" id="TIGR01558">
    <property type="entry name" value="sm_term_P27"/>
    <property type="match status" value="1"/>
</dbReference>
<protein>
    <submittedName>
        <fullName evidence="2">Phage terminase small subunit P27 family</fullName>
    </submittedName>
</protein>
<dbReference type="InterPro" id="IPR006448">
    <property type="entry name" value="Phage_term_ssu_P27"/>
</dbReference>
<dbReference type="Proteomes" id="UP000242752">
    <property type="component" value="Unassembled WGS sequence"/>
</dbReference>
<dbReference type="EMBL" id="PPRF01000039">
    <property type="protein sequence ID" value="PNZ27393.1"/>
    <property type="molecule type" value="Genomic_DNA"/>
</dbReference>
<reference evidence="2 3" key="1">
    <citation type="submission" date="2017-08" db="EMBL/GenBank/DDBJ databases">
        <title>Draft genome sequences of 64 type strains of genus Staph aureus.</title>
        <authorList>
            <person name="Cole K."/>
            <person name="Golubchik T."/>
            <person name="Russell J."/>
            <person name="Foster D."/>
            <person name="Llewelyn M."/>
            <person name="Wilson D."/>
            <person name="Crook D."/>
            <person name="Paul J."/>
        </authorList>
    </citation>
    <scope>NUCLEOTIDE SEQUENCE [LARGE SCALE GENOMIC DNA]</scope>
    <source>
        <strain evidence="2 3">DSM 21968</strain>
    </source>
</reference>
<feature type="region of interest" description="Disordered" evidence="1">
    <location>
        <begin position="1"/>
        <end position="38"/>
    </location>
</feature>
<evidence type="ECO:0000256" key="1">
    <source>
        <dbReference type="SAM" id="MobiDB-lite"/>
    </source>
</evidence>
<dbReference type="OrthoDB" id="2287339at2"/>
<sequence>MAGRPKKLLTNSSKNYTKEEILEKERQESQLSKFSKIDTQPPDFLDDIAKKEYLRVIPHMQDLPISNLDKAQLAQYCSFYSDFVKASQVLDEQGLLVVDDRGNMKTNAAFNVKEKAAIRMQQSANTLGLTIDSRLRIVVPEQKEDDDPFAEFVSDSK</sequence>
<comment type="caution">
    <text evidence="2">The sequence shown here is derived from an EMBL/GenBank/DDBJ whole genome shotgun (WGS) entry which is preliminary data.</text>
</comment>
<proteinExistence type="predicted"/>
<name>A0A2K3YP53_9STAP</name>
<evidence type="ECO:0000313" key="2">
    <source>
        <dbReference type="EMBL" id="PNZ27393.1"/>
    </source>
</evidence>
<keyword evidence="3" id="KW-1185">Reference proteome</keyword>
<dbReference type="RefSeq" id="WP_103358226.1">
    <property type="nucleotide sequence ID" value="NZ_PPRF01000039.1"/>
</dbReference>
<gene>
    <name evidence="2" type="ORF">CD122_06715</name>
</gene>
<evidence type="ECO:0000313" key="3">
    <source>
        <dbReference type="Proteomes" id="UP000242752"/>
    </source>
</evidence>
<dbReference type="AlphaFoldDB" id="A0A2K3YP53"/>
<accession>A0A2K3YP53</accession>
<dbReference type="Pfam" id="PF05119">
    <property type="entry name" value="Terminase_4"/>
    <property type="match status" value="1"/>
</dbReference>
<feature type="compositionally biased region" description="Basic and acidic residues" evidence="1">
    <location>
        <begin position="16"/>
        <end position="28"/>
    </location>
</feature>
<organism evidence="2 3">
    <name type="scientific">Staphylococcus rostri</name>
    <dbReference type="NCBI Taxonomy" id="522262"/>
    <lineage>
        <taxon>Bacteria</taxon>
        <taxon>Bacillati</taxon>
        <taxon>Bacillota</taxon>
        <taxon>Bacilli</taxon>
        <taxon>Bacillales</taxon>
        <taxon>Staphylococcaceae</taxon>
        <taxon>Staphylococcus</taxon>
    </lineage>
</organism>